<proteinExistence type="inferred from homology"/>
<evidence type="ECO:0000256" key="2">
    <source>
        <dbReference type="ARBA" id="ARBA00022741"/>
    </source>
</evidence>
<sequence length="114" mass="12820">MHSTHPHFIRCIVPNTVKTPGKVEAGLIMHQLTCNGVLEGIRICQLGLPNRMIYSDFYNRYKILGATEFNTIPDKKKAVVAVFDKLGLEAEKYRVGATKVFFRAGVLGEVEEIR</sequence>
<evidence type="ECO:0000313" key="11">
    <source>
        <dbReference type="Proteomes" id="UP001497623"/>
    </source>
</evidence>
<evidence type="ECO:0000259" key="9">
    <source>
        <dbReference type="PROSITE" id="PS51456"/>
    </source>
</evidence>
<dbReference type="PANTHER" id="PTHR13140:SF857">
    <property type="entry name" value="MYOSIN-11"/>
    <property type="match status" value="1"/>
</dbReference>
<dbReference type="InterPro" id="IPR036961">
    <property type="entry name" value="Kinesin_motor_dom_sf"/>
</dbReference>
<keyword evidence="3" id="KW-0067">ATP-binding</keyword>
<keyword evidence="4" id="KW-0175">Coiled coil</keyword>
<evidence type="ECO:0000256" key="1">
    <source>
        <dbReference type="ARBA" id="ARBA00008314"/>
    </source>
</evidence>
<dbReference type="Pfam" id="PF00063">
    <property type="entry name" value="Myosin_head"/>
    <property type="match status" value="1"/>
</dbReference>
<dbReference type="Gene3D" id="3.40.850.10">
    <property type="entry name" value="Kinesin motor domain"/>
    <property type="match status" value="1"/>
</dbReference>
<feature type="domain" description="Myosin motor" evidence="9">
    <location>
        <begin position="1"/>
        <end position="114"/>
    </location>
</feature>
<dbReference type="GO" id="GO:0007015">
    <property type="term" value="P:actin filament organization"/>
    <property type="evidence" value="ECO:0007669"/>
    <property type="project" value="TreeGrafter"/>
</dbReference>
<comment type="caution">
    <text evidence="8">Lacks conserved residue(s) required for the propagation of feature annotation.</text>
</comment>
<dbReference type="InterPro" id="IPR027417">
    <property type="entry name" value="P-loop_NTPase"/>
</dbReference>
<keyword evidence="6" id="KW-0505">Motor protein</keyword>
<keyword evidence="5 8" id="KW-0518">Myosin</keyword>
<dbReference type="GO" id="GO:0016459">
    <property type="term" value="C:myosin complex"/>
    <property type="evidence" value="ECO:0007669"/>
    <property type="project" value="UniProtKB-KW"/>
</dbReference>
<dbReference type="GO" id="GO:0005737">
    <property type="term" value="C:cytoplasm"/>
    <property type="evidence" value="ECO:0007669"/>
    <property type="project" value="TreeGrafter"/>
</dbReference>
<comment type="caution">
    <text evidence="10">The sequence shown here is derived from an EMBL/GenBank/DDBJ whole genome shotgun (WGS) entry which is preliminary data.</text>
</comment>
<protein>
    <recommendedName>
        <fullName evidence="9">Myosin motor domain-containing protein</fullName>
    </recommendedName>
</protein>
<evidence type="ECO:0000313" key="10">
    <source>
        <dbReference type="EMBL" id="CAL4105008.1"/>
    </source>
</evidence>
<dbReference type="GO" id="GO:0000146">
    <property type="term" value="F:microfilament motor activity"/>
    <property type="evidence" value="ECO:0007669"/>
    <property type="project" value="TreeGrafter"/>
</dbReference>
<evidence type="ECO:0000256" key="5">
    <source>
        <dbReference type="ARBA" id="ARBA00023123"/>
    </source>
</evidence>
<keyword evidence="11" id="KW-1185">Reference proteome</keyword>
<evidence type="ECO:0000256" key="4">
    <source>
        <dbReference type="ARBA" id="ARBA00023054"/>
    </source>
</evidence>
<gene>
    <name evidence="10" type="ORF">MNOR_LOCUS17921</name>
</gene>
<organism evidence="10 11">
    <name type="scientific">Meganyctiphanes norvegica</name>
    <name type="common">Northern krill</name>
    <name type="synonym">Thysanopoda norvegica</name>
    <dbReference type="NCBI Taxonomy" id="48144"/>
    <lineage>
        <taxon>Eukaryota</taxon>
        <taxon>Metazoa</taxon>
        <taxon>Ecdysozoa</taxon>
        <taxon>Arthropoda</taxon>
        <taxon>Crustacea</taxon>
        <taxon>Multicrustacea</taxon>
        <taxon>Malacostraca</taxon>
        <taxon>Eumalacostraca</taxon>
        <taxon>Eucarida</taxon>
        <taxon>Euphausiacea</taxon>
        <taxon>Euphausiidae</taxon>
        <taxon>Meganyctiphanes</taxon>
    </lineage>
</organism>
<accession>A0AAV2QZV4</accession>
<dbReference type="SUPFAM" id="SSF52540">
    <property type="entry name" value="P-loop containing nucleoside triphosphate hydrolases"/>
    <property type="match status" value="1"/>
</dbReference>
<feature type="non-terminal residue" evidence="10">
    <location>
        <position position="114"/>
    </location>
</feature>
<evidence type="ECO:0000256" key="8">
    <source>
        <dbReference type="PROSITE-ProRule" id="PRU00782"/>
    </source>
</evidence>
<dbReference type="Proteomes" id="UP001497623">
    <property type="component" value="Unassembled WGS sequence"/>
</dbReference>
<dbReference type="EMBL" id="CAXKWB010012574">
    <property type="protein sequence ID" value="CAL4105008.1"/>
    <property type="molecule type" value="Genomic_DNA"/>
</dbReference>
<evidence type="ECO:0000256" key="3">
    <source>
        <dbReference type="ARBA" id="ARBA00022840"/>
    </source>
</evidence>
<evidence type="ECO:0000256" key="7">
    <source>
        <dbReference type="ARBA" id="ARBA00023203"/>
    </source>
</evidence>
<dbReference type="GO" id="GO:0005524">
    <property type="term" value="F:ATP binding"/>
    <property type="evidence" value="ECO:0007669"/>
    <property type="project" value="UniProtKB-KW"/>
</dbReference>
<keyword evidence="2" id="KW-0547">Nucleotide-binding</keyword>
<evidence type="ECO:0000256" key="6">
    <source>
        <dbReference type="ARBA" id="ARBA00023175"/>
    </source>
</evidence>
<reference evidence="10 11" key="1">
    <citation type="submission" date="2024-05" db="EMBL/GenBank/DDBJ databases">
        <authorList>
            <person name="Wallberg A."/>
        </authorList>
    </citation>
    <scope>NUCLEOTIDE SEQUENCE [LARGE SCALE GENOMIC DNA]</scope>
</reference>
<dbReference type="GO" id="GO:0016020">
    <property type="term" value="C:membrane"/>
    <property type="evidence" value="ECO:0007669"/>
    <property type="project" value="TreeGrafter"/>
</dbReference>
<dbReference type="Gene3D" id="1.20.58.60">
    <property type="match status" value="1"/>
</dbReference>
<dbReference type="InterPro" id="IPR001609">
    <property type="entry name" value="Myosin_head_motor_dom-like"/>
</dbReference>
<dbReference type="PANTHER" id="PTHR13140">
    <property type="entry name" value="MYOSIN"/>
    <property type="match status" value="1"/>
</dbReference>
<name>A0AAV2QZV4_MEGNR</name>
<dbReference type="AlphaFoldDB" id="A0AAV2QZV4"/>
<comment type="similarity">
    <text evidence="1 8">Belongs to the TRAFAC class myosin-kinesin ATPase superfamily. Myosin family.</text>
</comment>
<keyword evidence="7 8" id="KW-0009">Actin-binding</keyword>
<dbReference type="GO" id="GO:0051015">
    <property type="term" value="F:actin filament binding"/>
    <property type="evidence" value="ECO:0007669"/>
    <property type="project" value="TreeGrafter"/>
</dbReference>
<dbReference type="PROSITE" id="PS51456">
    <property type="entry name" value="MYOSIN_MOTOR"/>
    <property type="match status" value="1"/>
</dbReference>